<dbReference type="RefSeq" id="WP_052773404.1">
    <property type="nucleotide sequence ID" value="NZ_BJOL01000055.1"/>
</dbReference>
<accession>A0ABQ0TE05</accession>
<evidence type="ECO:0000256" key="2">
    <source>
        <dbReference type="SAM" id="SignalP"/>
    </source>
</evidence>
<dbReference type="Proteomes" id="UP000319498">
    <property type="component" value="Unassembled WGS sequence"/>
</dbReference>
<keyword evidence="4" id="KW-1185">Reference proteome</keyword>
<dbReference type="EMBL" id="BJOL01000055">
    <property type="protein sequence ID" value="GED61532.1"/>
    <property type="molecule type" value="Genomic_DNA"/>
</dbReference>
<evidence type="ECO:0000313" key="3">
    <source>
        <dbReference type="EMBL" id="GED61532.1"/>
    </source>
</evidence>
<evidence type="ECO:0000256" key="1">
    <source>
        <dbReference type="SAM" id="MobiDB-lite"/>
    </source>
</evidence>
<evidence type="ECO:0000313" key="4">
    <source>
        <dbReference type="Proteomes" id="UP000319498"/>
    </source>
</evidence>
<protein>
    <recommendedName>
        <fullName evidence="5">Peptidase M56 BlaR1</fullName>
    </recommendedName>
</protein>
<name>A0ABQ0TE05_9BACL</name>
<proteinExistence type="predicted"/>
<sequence>MKKKNIIVIGAILALTTVATPTVFTINHAANTDSPPNYPVNEQGQTFGSGPFPEGPSQEPDLIEAKGENGVEGYVKSSDLSPTVSSPEEAIAFQKSKEATGYRSIPLYELDGKTVIGEFRLYSSNGINEIKHNPKFNYD</sequence>
<keyword evidence="2" id="KW-0732">Signal</keyword>
<reference evidence="3 4" key="1">
    <citation type="submission" date="2019-06" db="EMBL/GenBank/DDBJ databases">
        <title>Whole genome shotgun sequence of Brevibacillus formosus NBRC 15716.</title>
        <authorList>
            <person name="Hosoyama A."/>
            <person name="Uohara A."/>
            <person name="Ohji S."/>
            <person name="Ichikawa N."/>
        </authorList>
    </citation>
    <scope>NUCLEOTIDE SEQUENCE [LARGE SCALE GENOMIC DNA]</scope>
    <source>
        <strain evidence="3 4">NBRC 15716</strain>
    </source>
</reference>
<feature type="chain" id="PRO_5046496970" description="Peptidase M56 BlaR1" evidence="2">
    <location>
        <begin position="30"/>
        <end position="139"/>
    </location>
</feature>
<comment type="caution">
    <text evidence="3">The sequence shown here is derived from an EMBL/GenBank/DDBJ whole genome shotgun (WGS) entry which is preliminary data.</text>
</comment>
<gene>
    <name evidence="3" type="ORF">BFO01nite_56640</name>
</gene>
<dbReference type="GeneID" id="87586110"/>
<evidence type="ECO:0008006" key="5">
    <source>
        <dbReference type="Google" id="ProtNLM"/>
    </source>
</evidence>
<organism evidence="3 4">
    <name type="scientific">Brevibacillus formosus</name>
    <dbReference type="NCBI Taxonomy" id="54913"/>
    <lineage>
        <taxon>Bacteria</taxon>
        <taxon>Bacillati</taxon>
        <taxon>Bacillota</taxon>
        <taxon>Bacilli</taxon>
        <taxon>Bacillales</taxon>
        <taxon>Paenibacillaceae</taxon>
        <taxon>Brevibacillus</taxon>
    </lineage>
</organism>
<feature type="signal peptide" evidence="2">
    <location>
        <begin position="1"/>
        <end position="29"/>
    </location>
</feature>
<feature type="region of interest" description="Disordered" evidence="1">
    <location>
        <begin position="30"/>
        <end position="63"/>
    </location>
</feature>
<feature type="compositionally biased region" description="Polar residues" evidence="1">
    <location>
        <begin position="30"/>
        <end position="48"/>
    </location>
</feature>